<dbReference type="Gene3D" id="1.10.700.10">
    <property type="entry name" value="Dioxygenase LigAB, LigA subunit"/>
    <property type="match status" value="1"/>
</dbReference>
<dbReference type="AlphaFoldDB" id="A0A376AL95"/>
<feature type="domain" description="Serine aminopeptidase S33" evidence="2">
    <location>
        <begin position="54"/>
        <end position="210"/>
    </location>
</feature>
<evidence type="ECO:0000259" key="2">
    <source>
        <dbReference type="Pfam" id="PF12146"/>
    </source>
</evidence>
<accession>A0A376AL95</accession>
<sequence>MTTLVYIPGLLSDSTVWGPIAEATKTVMPIRHAEVTGNTSIPTMASRILDETDGDLIAIGHSMGGRVAMEMARQAPERIRGLVLANTGYQPRREGEEAKRQQMIDLGHRDMAALADQWLPPMLAPSRTDDTELLARLKAMVLRTGPVVHERQIRALLDRPDAGAYMANFKCPVLLIAAREDGWSPIAQHREIADAVPDAELVIIEHAGHFAPVERAEDVASAICDWLDRRFGGAMPEKEAIPDTPLFDRAGSIRGYRINKMAMALGQPANREAFKANEEVYLDRFGLTPEEKAAVMRRDWHEMVRLGGNLFFILKIAAVDPTPITQIGAAQARMSHDDFLYERLGKKRNG</sequence>
<dbReference type="EMBL" id="UEYP01000008">
    <property type="protein sequence ID" value="SSC68596.1"/>
    <property type="molecule type" value="Genomic_DNA"/>
</dbReference>
<evidence type="ECO:0008006" key="5">
    <source>
        <dbReference type="Google" id="ProtNLM"/>
    </source>
</evidence>
<keyword evidence="4" id="KW-1185">Reference proteome</keyword>
<dbReference type="PANTHER" id="PTHR43798:SF29">
    <property type="entry name" value="AB HYDROLASE-1 DOMAIN-CONTAINING PROTEIN"/>
    <property type="match status" value="1"/>
</dbReference>
<dbReference type="InterPro" id="IPR000073">
    <property type="entry name" value="AB_hydrolase_1"/>
</dbReference>
<dbReference type="SUPFAM" id="SSF53474">
    <property type="entry name" value="alpha/beta-Hydrolases"/>
    <property type="match status" value="1"/>
</dbReference>
<dbReference type="InterPro" id="IPR036622">
    <property type="entry name" value="LigA_sf"/>
</dbReference>
<dbReference type="PANTHER" id="PTHR43798">
    <property type="entry name" value="MONOACYLGLYCEROL LIPASE"/>
    <property type="match status" value="1"/>
</dbReference>
<dbReference type="InterPro" id="IPR022742">
    <property type="entry name" value="Hydrolase_4"/>
</dbReference>
<dbReference type="InterPro" id="IPR050266">
    <property type="entry name" value="AB_hydrolase_sf"/>
</dbReference>
<dbReference type="PRINTS" id="PR00111">
    <property type="entry name" value="ABHYDROLASE"/>
</dbReference>
<dbReference type="RefSeq" id="WP_115671268.1">
    <property type="nucleotide sequence ID" value="NZ_UEYP01000008.1"/>
</dbReference>
<evidence type="ECO:0000313" key="3">
    <source>
        <dbReference type="EMBL" id="SSC68596.1"/>
    </source>
</evidence>
<evidence type="ECO:0000259" key="1">
    <source>
        <dbReference type="Pfam" id="PF07746"/>
    </source>
</evidence>
<proteinExistence type="predicted"/>
<organism evidence="3 4">
    <name type="scientific">Ciceribacter selenitireducens ATCC BAA-1503</name>
    <dbReference type="NCBI Taxonomy" id="1336235"/>
    <lineage>
        <taxon>Bacteria</taxon>
        <taxon>Pseudomonadati</taxon>
        <taxon>Pseudomonadota</taxon>
        <taxon>Alphaproteobacteria</taxon>
        <taxon>Hyphomicrobiales</taxon>
        <taxon>Rhizobiaceae</taxon>
        <taxon>Ciceribacter</taxon>
    </lineage>
</organism>
<dbReference type="OrthoDB" id="5491135at2"/>
<dbReference type="InterPro" id="IPR029058">
    <property type="entry name" value="AB_hydrolase_fold"/>
</dbReference>
<dbReference type="Proteomes" id="UP000254764">
    <property type="component" value="Unassembled WGS sequence"/>
</dbReference>
<reference evidence="4" key="1">
    <citation type="submission" date="2018-07" db="EMBL/GenBank/DDBJ databases">
        <authorList>
            <person name="Peiro R."/>
            <person name="Begona"/>
            <person name="Cbmso G."/>
            <person name="Lopez M."/>
            <person name="Gonzalez S."/>
        </authorList>
    </citation>
    <scope>NUCLEOTIDE SEQUENCE [LARGE SCALE GENOMIC DNA]</scope>
</reference>
<dbReference type="InterPro" id="IPR011986">
    <property type="entry name" value="Xdiol_dOase_LigA"/>
</dbReference>
<dbReference type="SUPFAM" id="SSF48076">
    <property type="entry name" value="LigA subunit of an aromatic-ring-opening dioxygenase LigAB"/>
    <property type="match status" value="1"/>
</dbReference>
<evidence type="ECO:0000313" key="4">
    <source>
        <dbReference type="Proteomes" id="UP000254764"/>
    </source>
</evidence>
<feature type="domain" description="Extradiol ring-cleavage dioxygenase LigAB LigA subunit" evidence="1">
    <location>
        <begin position="258"/>
        <end position="341"/>
    </location>
</feature>
<gene>
    <name evidence="3" type="ORF">RHIZ70_4304</name>
</gene>
<protein>
    <recommendedName>
        <fullName evidence="5">AB hydrolase-1 domain-containing protein</fullName>
    </recommendedName>
</protein>
<dbReference type="Pfam" id="PF07746">
    <property type="entry name" value="LigA"/>
    <property type="match status" value="1"/>
</dbReference>
<dbReference type="Pfam" id="PF12146">
    <property type="entry name" value="Hydrolase_4"/>
    <property type="match status" value="1"/>
</dbReference>
<dbReference type="Gene3D" id="3.40.50.1820">
    <property type="entry name" value="alpha/beta hydrolase"/>
    <property type="match status" value="1"/>
</dbReference>
<name>A0A376AL95_9HYPH</name>